<dbReference type="InterPro" id="IPR050483">
    <property type="entry name" value="CoA-transferase_III_domain"/>
</dbReference>
<dbReference type="Gene3D" id="3.30.1540.10">
    <property type="entry name" value="formyl-coa transferase, domain 3"/>
    <property type="match status" value="1"/>
</dbReference>
<keyword evidence="1" id="KW-0808">Transferase</keyword>
<keyword evidence="3" id="KW-1185">Reference proteome</keyword>
<dbReference type="Proteomes" id="UP000182063">
    <property type="component" value="Chromosome"/>
</dbReference>
<organism evidence="2 3">
    <name type="scientific">Tardibacter chloracetimidivorans</name>
    <dbReference type="NCBI Taxonomy" id="1921510"/>
    <lineage>
        <taxon>Bacteria</taxon>
        <taxon>Pseudomonadati</taxon>
        <taxon>Pseudomonadota</taxon>
        <taxon>Alphaproteobacteria</taxon>
        <taxon>Sphingomonadales</taxon>
        <taxon>Sphingomonadaceae</taxon>
        <taxon>Tardibacter</taxon>
    </lineage>
</organism>
<dbReference type="GO" id="GO:0008410">
    <property type="term" value="F:CoA-transferase activity"/>
    <property type="evidence" value="ECO:0007669"/>
    <property type="project" value="TreeGrafter"/>
</dbReference>
<evidence type="ECO:0000313" key="3">
    <source>
        <dbReference type="Proteomes" id="UP000182063"/>
    </source>
</evidence>
<proteinExistence type="predicted"/>
<name>A0A1L3ZUR5_9SPHN</name>
<gene>
    <name evidence="2" type="ORF">BSL82_08560</name>
</gene>
<dbReference type="InterPro" id="IPR003673">
    <property type="entry name" value="CoA-Trfase_fam_III"/>
</dbReference>
<dbReference type="InterPro" id="IPR023606">
    <property type="entry name" value="CoA-Trfase_III_dom_1_sf"/>
</dbReference>
<dbReference type="OrthoDB" id="5720311at2"/>
<dbReference type="EMBL" id="CP018221">
    <property type="protein sequence ID" value="API59357.1"/>
    <property type="molecule type" value="Genomic_DNA"/>
</dbReference>
<dbReference type="SUPFAM" id="SSF89796">
    <property type="entry name" value="CoA-transferase family III (CaiB/BaiF)"/>
    <property type="match status" value="1"/>
</dbReference>
<dbReference type="Gene3D" id="3.40.50.10540">
    <property type="entry name" value="Crotonobetainyl-coa:carnitine coa-transferase, domain 1"/>
    <property type="match status" value="1"/>
</dbReference>
<dbReference type="AlphaFoldDB" id="A0A1L3ZUR5"/>
<sequence>MPARPQIPSYRPLPEPSPKALADIRIVDFSRVLAGPFATQILGDFGAEIIKVEQIVSGDDTRNLLPEPKLGGESFFYLALNRNKRSISLDLRTEEGRKIALDLIATADVVLENFTTRVMKQFGLDYDSIKARFPQLIYCSISAYGRTGRLANAAGYDSAISMETGVSALNAVEGEDPVPGGVPFVDITTAMNATIGILAALHARKLHGKGQFIESAMYDTAIADLSYKGYQFLASGESPVSLGRKPKFGVPGGQFRCSDGDIWFTCTGQKMFRNFCDQVVEKPELFDDPRFDSVEHRNANFAVLFDLLAALFNTQSRAFWSDRLKRAGIPCGEVRSVGEALMARETAERDMIAEIPHPTAERIPIIKSPIKMTLTPAVDPTPPPLLGQHSREILKSVLNYSDAQIDALAAQGVVQLLEGEPVPHPVSGDAA</sequence>
<dbReference type="STRING" id="1921510.BSL82_08560"/>
<evidence type="ECO:0000313" key="2">
    <source>
        <dbReference type="EMBL" id="API59357.1"/>
    </source>
</evidence>
<reference evidence="3" key="1">
    <citation type="submission" date="2016-11" db="EMBL/GenBank/DDBJ databases">
        <title>Complete Genome Sequence of alachlor-degrading Sphingomonas sp. strain JJ-A5.</title>
        <authorList>
            <person name="Lee H."/>
            <person name="Ka J.-O."/>
        </authorList>
    </citation>
    <scope>NUCLEOTIDE SEQUENCE [LARGE SCALE GENOMIC DNA]</scope>
    <source>
        <strain evidence="3">JJ-A5</strain>
    </source>
</reference>
<protein>
    <submittedName>
        <fullName evidence="2">Carnitine dehydratase</fullName>
    </submittedName>
</protein>
<dbReference type="Pfam" id="PF02515">
    <property type="entry name" value="CoA_transf_3"/>
    <property type="match status" value="1"/>
</dbReference>
<evidence type="ECO:0000256" key="1">
    <source>
        <dbReference type="ARBA" id="ARBA00022679"/>
    </source>
</evidence>
<dbReference type="KEGG" id="sphj:BSL82_08560"/>
<dbReference type="InterPro" id="IPR044855">
    <property type="entry name" value="CoA-Trfase_III_dom3_sf"/>
</dbReference>
<dbReference type="PANTHER" id="PTHR48207:SF4">
    <property type="entry name" value="BLL6097 PROTEIN"/>
    <property type="match status" value="1"/>
</dbReference>
<accession>A0A1L3ZUR5</accession>
<dbReference type="PANTHER" id="PTHR48207">
    <property type="entry name" value="SUCCINATE--HYDROXYMETHYLGLUTARATE COA-TRANSFERASE"/>
    <property type="match status" value="1"/>
</dbReference>